<protein>
    <submittedName>
        <fullName evidence="2">Uncharacterized protein</fullName>
    </submittedName>
</protein>
<gene>
    <name evidence="1" type="ORF">R3P38DRAFT_3253483</name>
    <name evidence="2" type="ORF">R3P38DRAFT_3253486</name>
</gene>
<dbReference type="AlphaFoldDB" id="A0AAW0DUV2"/>
<dbReference type="EMBL" id="JAWWNJ010000005">
    <property type="protein sequence ID" value="KAK7055425.1"/>
    <property type="molecule type" value="Genomic_DNA"/>
</dbReference>
<dbReference type="EMBL" id="JAWWNJ010000005">
    <property type="protein sequence ID" value="KAK7055423.1"/>
    <property type="molecule type" value="Genomic_DNA"/>
</dbReference>
<keyword evidence="3" id="KW-1185">Reference proteome</keyword>
<sequence>MPPAGKPLVPGLKAAYPYSYPDESPSRERNLQLASLPVFILDSRPPAGKPRVRKLKAACPCRYFYESRSRRAPRGFDHIDQRPASALMLAAGRLTPPSTLQASSPSKVPLSSLPPRRYAALTLDYIFRRPPSDDLAALPLSFSEVMSGFKHQLHHVSTSAHRQILYRSSSRERRLYATPDIEYTTHRRPPSGVFVLNSVSLFNLYKPDFKLSNCDFSASAECDFSRALSAEILLKTSRSAESDERQGKFAMRFAYNRKPSNSVRAHLNYNAKT</sequence>
<accession>A0AAW0DUV2</accession>
<evidence type="ECO:0000313" key="3">
    <source>
        <dbReference type="Proteomes" id="UP001362999"/>
    </source>
</evidence>
<comment type="caution">
    <text evidence="2">The sequence shown here is derived from an EMBL/GenBank/DDBJ whole genome shotgun (WGS) entry which is preliminary data.</text>
</comment>
<name>A0AAW0DUV2_9AGAR</name>
<evidence type="ECO:0000313" key="2">
    <source>
        <dbReference type="EMBL" id="KAK7055425.1"/>
    </source>
</evidence>
<evidence type="ECO:0000313" key="1">
    <source>
        <dbReference type="EMBL" id="KAK7055423.1"/>
    </source>
</evidence>
<reference evidence="2 3" key="1">
    <citation type="journal article" date="2024" name="J Genomics">
        <title>Draft genome sequencing and assembly of Favolaschia claudopus CIRM-BRFM 2984 isolated from oak limbs.</title>
        <authorList>
            <person name="Navarro D."/>
            <person name="Drula E."/>
            <person name="Chaduli D."/>
            <person name="Cazenave R."/>
            <person name="Ahrendt S."/>
            <person name="Wang J."/>
            <person name="Lipzen A."/>
            <person name="Daum C."/>
            <person name="Barry K."/>
            <person name="Grigoriev I.V."/>
            <person name="Favel A."/>
            <person name="Rosso M.N."/>
            <person name="Martin F."/>
        </authorList>
    </citation>
    <scope>NUCLEOTIDE SEQUENCE [LARGE SCALE GENOMIC DNA]</scope>
    <source>
        <strain evidence="2 3">CIRM-BRFM 2984</strain>
    </source>
</reference>
<dbReference type="Proteomes" id="UP001362999">
    <property type="component" value="Unassembled WGS sequence"/>
</dbReference>
<organism evidence="2 3">
    <name type="scientific">Favolaschia claudopus</name>
    <dbReference type="NCBI Taxonomy" id="2862362"/>
    <lineage>
        <taxon>Eukaryota</taxon>
        <taxon>Fungi</taxon>
        <taxon>Dikarya</taxon>
        <taxon>Basidiomycota</taxon>
        <taxon>Agaricomycotina</taxon>
        <taxon>Agaricomycetes</taxon>
        <taxon>Agaricomycetidae</taxon>
        <taxon>Agaricales</taxon>
        <taxon>Marasmiineae</taxon>
        <taxon>Mycenaceae</taxon>
        <taxon>Favolaschia</taxon>
    </lineage>
</organism>
<proteinExistence type="predicted"/>